<evidence type="ECO:0000256" key="1">
    <source>
        <dbReference type="SAM" id="MobiDB-lite"/>
    </source>
</evidence>
<dbReference type="Pfam" id="PF13650">
    <property type="entry name" value="Asp_protease_2"/>
    <property type="match status" value="1"/>
</dbReference>
<sequence length="483" mass="52025">MGRLGREAQAGSWCLLAAWAAMNLPGNCAFAQQTTSPAPQDQQQPGTGAQVHTGTNVGVTSEVRIRNLLADHQYFQVADELDQLSPEQAQFYRGLLANRSNDTPKSIELLEPLIDKVTASGDTANEKLLRKALAEDYLREGDWGKAAKAYETLESRMEGKLTPDEQAEIEMPVKMLPLAAANPPMTVDPCDKFLMQVSKNPLGLTDIPVFVDASPHSWMLDPTAPFNLVARSVAREVGLKVSDDAVTIRSLTGKPIKVHVTVIPRFTIGGRLTLRNMTAFVFDDADYSFPQTKYQVQGVLGYAALQALGSVKITGDATIEVVPGKEPDPATVASTKDGAALTAGKNGTDAPGAHFFLDGDQVIVALGSTGNERMFVVDAGGQQSYLTSRYYAEHASAFSGEPTSRFSIPSDPSIPPQPAYLAETVPLDVGGTMVRAHYLQVLAQPLGSAALDDVYGVLGIDVLDQLRSYTFDYRTMRFSVSPE</sequence>
<dbReference type="Proteomes" id="UP001059380">
    <property type="component" value="Chromosome"/>
</dbReference>
<feature type="region of interest" description="Disordered" evidence="1">
    <location>
        <begin position="33"/>
        <end position="55"/>
    </location>
</feature>
<name>A0A9J7BVK2_9BACT</name>
<evidence type="ECO:0000313" key="4">
    <source>
        <dbReference type="Proteomes" id="UP001059380"/>
    </source>
</evidence>
<dbReference type="EMBL" id="CP093313">
    <property type="protein sequence ID" value="UWZ86664.1"/>
    <property type="molecule type" value="Genomic_DNA"/>
</dbReference>
<dbReference type="AlphaFoldDB" id="A0A9J7BVK2"/>
<evidence type="ECO:0000313" key="3">
    <source>
        <dbReference type="EMBL" id="UWZ86664.1"/>
    </source>
</evidence>
<reference evidence="3" key="1">
    <citation type="submission" date="2021-04" db="EMBL/GenBank/DDBJ databases">
        <title>Phylogenetic analysis of Acidobacteriaceae.</title>
        <authorList>
            <person name="Qiu L."/>
            <person name="Zhang Q."/>
        </authorList>
    </citation>
    <scope>NUCLEOTIDE SEQUENCE</scope>
    <source>
        <strain evidence="3">DSM 25168</strain>
    </source>
</reference>
<dbReference type="Gene3D" id="2.40.70.10">
    <property type="entry name" value="Acid Proteases"/>
    <property type="match status" value="1"/>
</dbReference>
<accession>A0A9J7BVK2</accession>
<keyword evidence="4" id="KW-1185">Reference proteome</keyword>
<feature type="signal peptide" evidence="2">
    <location>
        <begin position="1"/>
        <end position="31"/>
    </location>
</feature>
<keyword evidence="2" id="KW-0732">Signal</keyword>
<organism evidence="3 4">
    <name type="scientific">Occallatibacter riparius</name>
    <dbReference type="NCBI Taxonomy" id="1002689"/>
    <lineage>
        <taxon>Bacteria</taxon>
        <taxon>Pseudomonadati</taxon>
        <taxon>Acidobacteriota</taxon>
        <taxon>Terriglobia</taxon>
        <taxon>Terriglobales</taxon>
        <taxon>Acidobacteriaceae</taxon>
        <taxon>Occallatibacter</taxon>
    </lineage>
</organism>
<gene>
    <name evidence="3" type="ORF">MOP44_12130</name>
</gene>
<dbReference type="RefSeq" id="WP_260796301.1">
    <property type="nucleotide sequence ID" value="NZ_CP093313.1"/>
</dbReference>
<evidence type="ECO:0000256" key="2">
    <source>
        <dbReference type="SAM" id="SignalP"/>
    </source>
</evidence>
<proteinExistence type="predicted"/>
<dbReference type="InterPro" id="IPR021109">
    <property type="entry name" value="Peptidase_aspartic_dom_sf"/>
</dbReference>
<protein>
    <submittedName>
        <fullName evidence="3">Retropepsin-like domain-containing protein</fullName>
    </submittedName>
</protein>
<dbReference type="KEGG" id="orp:MOP44_12130"/>
<feature type="chain" id="PRO_5039927353" evidence="2">
    <location>
        <begin position="32"/>
        <end position="483"/>
    </location>
</feature>